<feature type="region of interest" description="Disordered" evidence="1">
    <location>
        <begin position="12"/>
        <end position="55"/>
    </location>
</feature>
<dbReference type="Proteomes" id="UP000030765">
    <property type="component" value="Unassembled WGS sequence"/>
</dbReference>
<sequence>MPFKDFLRHLSTVSEMDKDGPDLPTRDVPSPVEGYASHNVQTSKGNHGRVGLIMK</sequence>
<reference evidence="2 4" key="1">
    <citation type="journal article" date="2014" name="BMC Genomics">
        <title>Genome sequence of Anopheles sinensis provides insight into genetics basis of mosquito competence for malaria parasites.</title>
        <authorList>
            <person name="Zhou D."/>
            <person name="Zhang D."/>
            <person name="Ding G."/>
            <person name="Shi L."/>
            <person name="Hou Q."/>
            <person name="Ye Y."/>
            <person name="Xu Y."/>
            <person name="Zhou H."/>
            <person name="Xiong C."/>
            <person name="Li S."/>
            <person name="Yu J."/>
            <person name="Hong S."/>
            <person name="Yu X."/>
            <person name="Zou P."/>
            <person name="Chen C."/>
            <person name="Chang X."/>
            <person name="Wang W."/>
            <person name="Lv Y."/>
            <person name="Sun Y."/>
            <person name="Ma L."/>
            <person name="Shen B."/>
            <person name="Zhu C."/>
        </authorList>
    </citation>
    <scope>NUCLEOTIDE SEQUENCE [LARGE SCALE GENOMIC DNA]</scope>
</reference>
<dbReference type="VEuPathDB" id="VectorBase:ASIC015426"/>
<evidence type="ECO:0000256" key="1">
    <source>
        <dbReference type="SAM" id="MobiDB-lite"/>
    </source>
</evidence>
<gene>
    <name evidence="2" type="ORF">ZHAS_00015426</name>
</gene>
<accession>A0A084WAU4</accession>
<dbReference type="EnsemblMetazoa" id="ASIC015426-RA">
    <property type="protein sequence ID" value="ASIC015426-PA"/>
    <property type="gene ID" value="ASIC015426"/>
</dbReference>
<protein>
    <submittedName>
        <fullName evidence="2 3">Phosphomannomutase-like protein</fullName>
    </submittedName>
</protein>
<dbReference type="EMBL" id="ATLV01022267">
    <property type="status" value="NOT_ANNOTATED_CDS"/>
    <property type="molecule type" value="Genomic_DNA"/>
</dbReference>
<keyword evidence="4" id="KW-1185">Reference proteome</keyword>
<organism evidence="2">
    <name type="scientific">Anopheles sinensis</name>
    <name type="common">Mosquito</name>
    <dbReference type="NCBI Taxonomy" id="74873"/>
    <lineage>
        <taxon>Eukaryota</taxon>
        <taxon>Metazoa</taxon>
        <taxon>Ecdysozoa</taxon>
        <taxon>Arthropoda</taxon>
        <taxon>Hexapoda</taxon>
        <taxon>Insecta</taxon>
        <taxon>Pterygota</taxon>
        <taxon>Neoptera</taxon>
        <taxon>Endopterygota</taxon>
        <taxon>Diptera</taxon>
        <taxon>Nematocera</taxon>
        <taxon>Culicoidea</taxon>
        <taxon>Culicidae</taxon>
        <taxon>Anophelinae</taxon>
        <taxon>Anopheles</taxon>
    </lineage>
</organism>
<evidence type="ECO:0000313" key="2">
    <source>
        <dbReference type="EMBL" id="KFB47338.1"/>
    </source>
</evidence>
<proteinExistence type="predicted"/>
<reference evidence="3" key="2">
    <citation type="submission" date="2020-05" db="UniProtKB">
        <authorList>
            <consortium name="EnsemblMetazoa"/>
        </authorList>
    </citation>
    <scope>IDENTIFICATION</scope>
</reference>
<dbReference type="EMBL" id="KE525331">
    <property type="protein sequence ID" value="KFB47338.1"/>
    <property type="molecule type" value="Genomic_DNA"/>
</dbReference>
<name>A0A084WAU4_ANOSI</name>
<evidence type="ECO:0000313" key="3">
    <source>
        <dbReference type="EnsemblMetazoa" id="ASIC015426-PA"/>
    </source>
</evidence>
<feature type="compositionally biased region" description="Basic and acidic residues" evidence="1">
    <location>
        <begin position="15"/>
        <end position="25"/>
    </location>
</feature>
<dbReference type="AlphaFoldDB" id="A0A084WAU4"/>
<evidence type="ECO:0000313" key="4">
    <source>
        <dbReference type="Proteomes" id="UP000030765"/>
    </source>
</evidence>